<name>A0AAJ1EVZ2_9ACTO</name>
<dbReference type="GO" id="GO:0006508">
    <property type="term" value="P:proteolysis"/>
    <property type="evidence" value="ECO:0007669"/>
    <property type="project" value="InterPro"/>
</dbReference>
<dbReference type="RefSeq" id="WP_024059655.1">
    <property type="nucleotide sequence ID" value="NZ_CBCTPO010000005.1"/>
</dbReference>
<keyword evidence="3" id="KW-0121">Carboxypeptidase</keyword>
<sequence length="480" mass="50027">MRKSVLLPLILLVAMVASGVGYGVLDAYNLVPGILTLENESVDMPETVEISLTDAGNKEVIGINEHAAKITAAQVQPLMQQLVAQAQNGLPPNPDSNDPAANMPVATGSRVGAIVIDTASGKTLGQVNADQLMTPASSSKIVAAATALKTLGPDYRFTTSTHLAGEKLFLRGNGDQLLSAGSGNPAATAGHAGLADLAAQTTQKLKDKKTTTVQLFLDESAFGDQNPLANWQAQGNDNYETKPTPIAINNGLANPELSYGYLPDPGLSAAEQFAARLKDQGIKVGQIQRGATPNDARKIGEVKSAPLHEVMHETLKESNNMLAEVLCRASAAKAGTGTNFSGEIKIAQKVLNDLKLEGAAFANHDCSGLSTENQIKPQLLAALMQQAARGDDPQLRPLVASLPVGALDGTLHDRYLQANGAGNVRAKTGSLQNSRALTGLVTTKSGRTLTFCVIVDSFKEGTGTIARGAIDNFVNGLAGL</sequence>
<dbReference type="Gene3D" id="3.40.710.10">
    <property type="entry name" value="DD-peptidase/beta-lactamase superfamily"/>
    <property type="match status" value="2"/>
</dbReference>
<dbReference type="NCBIfam" id="TIGR00666">
    <property type="entry name" value="PBP4"/>
    <property type="match status" value="1"/>
</dbReference>
<dbReference type="Pfam" id="PF02113">
    <property type="entry name" value="Peptidase_S13"/>
    <property type="match status" value="2"/>
</dbReference>
<dbReference type="PRINTS" id="PR00922">
    <property type="entry name" value="DADACBPTASE3"/>
</dbReference>
<dbReference type="GO" id="GO:0009002">
    <property type="term" value="F:serine-type D-Ala-D-Ala carboxypeptidase activity"/>
    <property type="evidence" value="ECO:0007669"/>
    <property type="project" value="UniProtKB-EC"/>
</dbReference>
<dbReference type="PANTHER" id="PTHR30023:SF0">
    <property type="entry name" value="PENICILLIN-SENSITIVE CARBOXYPEPTIDASE A"/>
    <property type="match status" value="1"/>
</dbReference>
<keyword evidence="2 3" id="KW-0378">Hydrolase</keyword>
<dbReference type="AlphaFoldDB" id="A0AAJ1EVZ2"/>
<dbReference type="InterPro" id="IPR000667">
    <property type="entry name" value="Peptidase_S13"/>
</dbReference>
<evidence type="ECO:0000256" key="2">
    <source>
        <dbReference type="ARBA" id="ARBA00022801"/>
    </source>
</evidence>
<dbReference type="Proteomes" id="UP001200537">
    <property type="component" value="Unassembled WGS sequence"/>
</dbReference>
<accession>A0AAJ1EVZ2</accession>
<dbReference type="EC" id="3.4.16.4" evidence="3"/>
<evidence type="ECO:0000313" key="4">
    <source>
        <dbReference type="Proteomes" id="UP001200537"/>
    </source>
</evidence>
<gene>
    <name evidence="3" type="primary">dacB</name>
    <name evidence="3" type="ORF">L0M99_08610</name>
</gene>
<dbReference type="GO" id="GO:0000270">
    <property type="term" value="P:peptidoglycan metabolic process"/>
    <property type="evidence" value="ECO:0007669"/>
    <property type="project" value="TreeGrafter"/>
</dbReference>
<comment type="similarity">
    <text evidence="1">Belongs to the peptidase S13 family.</text>
</comment>
<dbReference type="SUPFAM" id="SSF56601">
    <property type="entry name" value="beta-lactamase/transpeptidase-like"/>
    <property type="match status" value="1"/>
</dbReference>
<dbReference type="PANTHER" id="PTHR30023">
    <property type="entry name" value="D-ALANYL-D-ALANINE CARBOXYPEPTIDASE"/>
    <property type="match status" value="1"/>
</dbReference>
<dbReference type="InterPro" id="IPR012338">
    <property type="entry name" value="Beta-lactam/transpept-like"/>
</dbReference>
<comment type="caution">
    <text evidence="3">The sequence shown here is derived from an EMBL/GenBank/DDBJ whole genome shotgun (WGS) entry which is preliminary data.</text>
</comment>
<organism evidence="3 4">
    <name type="scientific">Varibaculum cambriense</name>
    <dbReference type="NCBI Taxonomy" id="184870"/>
    <lineage>
        <taxon>Bacteria</taxon>
        <taxon>Bacillati</taxon>
        <taxon>Actinomycetota</taxon>
        <taxon>Actinomycetes</taxon>
        <taxon>Actinomycetales</taxon>
        <taxon>Actinomycetaceae</taxon>
        <taxon>Varibaculum</taxon>
    </lineage>
</organism>
<evidence type="ECO:0000313" key="3">
    <source>
        <dbReference type="EMBL" id="MCG4618547.1"/>
    </source>
</evidence>
<evidence type="ECO:0000256" key="1">
    <source>
        <dbReference type="ARBA" id="ARBA00006096"/>
    </source>
</evidence>
<keyword evidence="3" id="KW-0645">Protease</keyword>
<reference evidence="3" key="1">
    <citation type="submission" date="2022-01" db="EMBL/GenBank/DDBJ databases">
        <title>Collection of gut derived symbiotic bacterial strains cultured from healthy donors.</title>
        <authorList>
            <person name="Lin H."/>
            <person name="Kohout C."/>
            <person name="Waligurski E."/>
            <person name="Pamer E.G."/>
        </authorList>
    </citation>
    <scope>NUCLEOTIDE SEQUENCE</scope>
    <source>
        <strain evidence="3">DFI.7.46</strain>
    </source>
</reference>
<protein>
    <submittedName>
        <fullName evidence="3">D-alanyl-D-alanine carboxypeptidase/D-alanyl-D-alanine-endopeptidase</fullName>
        <ecNumber evidence="3">3.4.16.4</ecNumber>
    </submittedName>
</protein>
<dbReference type="EMBL" id="JAKNHJ010000018">
    <property type="protein sequence ID" value="MCG4618547.1"/>
    <property type="molecule type" value="Genomic_DNA"/>
</dbReference>
<proteinExistence type="inferred from homology"/>